<comment type="caution">
    <text evidence="9">The sequence shown here is derived from an EMBL/GenBank/DDBJ whole genome shotgun (WGS) entry which is preliminary data.</text>
</comment>
<evidence type="ECO:0000256" key="3">
    <source>
        <dbReference type="ARBA" id="ARBA00022989"/>
    </source>
</evidence>
<feature type="domain" description="Rhodopsin" evidence="8">
    <location>
        <begin position="40"/>
        <end position="303"/>
    </location>
</feature>
<dbReference type="PANTHER" id="PTHR33048">
    <property type="entry name" value="PTH11-LIKE INTEGRAL MEMBRANE PROTEIN (AFU_ORTHOLOGUE AFUA_5G11245)"/>
    <property type="match status" value="1"/>
</dbReference>
<evidence type="ECO:0000256" key="2">
    <source>
        <dbReference type="ARBA" id="ARBA00022692"/>
    </source>
</evidence>
<evidence type="ECO:0000256" key="6">
    <source>
        <dbReference type="SAM" id="MobiDB-lite"/>
    </source>
</evidence>
<sequence length="404" mass="43705">MLGGAIWGGPGKGELDDNEGYILVNVSIAFAALTSVFLGLRFWAKTFTSQIFGLDDAFLIAAWFVNLGMCAIAILMTYVGGVGQHVEYLEKMDPIKLEGWAKCLLAFEMVYFTSMALPKMAIVFLYLRVFNWRGAMRTWAYIIQGLLAATSLSFVLVACFQCRPLEYWWDRKIPGGVCIDVQLFFHAQAIPGIIMDCFIMGLPLSTIWGLQLPTAKRVALALIFAIGSFGIVSSIIRAVTFFSTVAFADRTCKCLMCSTPFYAEGSTNGERIVASVALVGWSVIETGTYIITNCLASLKPLLNYYSPAWLKRLVHSTVHSVTKYASSNGTSRAGGGGTTTRSTARKQPQPREDEIELTGGMPSPAPIGGGLASPRSIGGGPNMVSRFSLDGGGGKGTTAEPWRL</sequence>
<keyword evidence="2 7" id="KW-0812">Transmembrane</keyword>
<keyword evidence="3 7" id="KW-1133">Transmembrane helix</keyword>
<evidence type="ECO:0000259" key="8">
    <source>
        <dbReference type="Pfam" id="PF20684"/>
    </source>
</evidence>
<dbReference type="PANTHER" id="PTHR33048:SF47">
    <property type="entry name" value="INTEGRAL MEMBRANE PROTEIN-RELATED"/>
    <property type="match status" value="1"/>
</dbReference>
<comment type="similarity">
    <text evidence="5">Belongs to the SAT4 family.</text>
</comment>
<feature type="transmembrane region" description="Helical" evidence="7">
    <location>
        <begin position="99"/>
        <end position="127"/>
    </location>
</feature>
<dbReference type="Proteomes" id="UP001444661">
    <property type="component" value="Unassembled WGS sequence"/>
</dbReference>
<evidence type="ECO:0000256" key="4">
    <source>
        <dbReference type="ARBA" id="ARBA00023136"/>
    </source>
</evidence>
<dbReference type="InterPro" id="IPR052337">
    <property type="entry name" value="SAT4-like"/>
</dbReference>
<organism evidence="9 10">
    <name type="scientific">Apiospora rasikravindrae</name>
    <dbReference type="NCBI Taxonomy" id="990691"/>
    <lineage>
        <taxon>Eukaryota</taxon>
        <taxon>Fungi</taxon>
        <taxon>Dikarya</taxon>
        <taxon>Ascomycota</taxon>
        <taxon>Pezizomycotina</taxon>
        <taxon>Sordariomycetes</taxon>
        <taxon>Xylariomycetidae</taxon>
        <taxon>Amphisphaeriales</taxon>
        <taxon>Apiosporaceae</taxon>
        <taxon>Apiospora</taxon>
    </lineage>
</organism>
<feature type="transmembrane region" description="Helical" evidence="7">
    <location>
        <begin position="189"/>
        <end position="210"/>
    </location>
</feature>
<name>A0ABR1S0J1_9PEZI</name>
<dbReference type="EMBL" id="JAQQWK010000011">
    <property type="protein sequence ID" value="KAK8023638.1"/>
    <property type="molecule type" value="Genomic_DNA"/>
</dbReference>
<keyword evidence="10" id="KW-1185">Reference proteome</keyword>
<feature type="transmembrane region" description="Helical" evidence="7">
    <location>
        <begin position="56"/>
        <end position="79"/>
    </location>
</feature>
<dbReference type="Pfam" id="PF20684">
    <property type="entry name" value="Fung_rhodopsin"/>
    <property type="match status" value="1"/>
</dbReference>
<evidence type="ECO:0000313" key="10">
    <source>
        <dbReference type="Proteomes" id="UP001444661"/>
    </source>
</evidence>
<keyword evidence="4 7" id="KW-0472">Membrane</keyword>
<evidence type="ECO:0000256" key="5">
    <source>
        <dbReference type="ARBA" id="ARBA00038359"/>
    </source>
</evidence>
<protein>
    <recommendedName>
        <fullName evidence="8">Rhodopsin domain-containing protein</fullName>
    </recommendedName>
</protein>
<evidence type="ECO:0000256" key="1">
    <source>
        <dbReference type="ARBA" id="ARBA00004141"/>
    </source>
</evidence>
<feature type="transmembrane region" description="Helical" evidence="7">
    <location>
        <begin position="20"/>
        <end position="44"/>
    </location>
</feature>
<evidence type="ECO:0000256" key="7">
    <source>
        <dbReference type="SAM" id="Phobius"/>
    </source>
</evidence>
<feature type="compositionally biased region" description="Gly residues" evidence="6">
    <location>
        <begin position="367"/>
        <end position="381"/>
    </location>
</feature>
<feature type="transmembrane region" description="Helical" evidence="7">
    <location>
        <begin position="139"/>
        <end position="160"/>
    </location>
</feature>
<dbReference type="InterPro" id="IPR049326">
    <property type="entry name" value="Rhodopsin_dom_fungi"/>
</dbReference>
<comment type="subcellular location">
    <subcellularLocation>
        <location evidence="1">Membrane</location>
        <topology evidence="1">Multi-pass membrane protein</topology>
    </subcellularLocation>
</comment>
<feature type="transmembrane region" description="Helical" evidence="7">
    <location>
        <begin position="222"/>
        <end position="248"/>
    </location>
</feature>
<gene>
    <name evidence="9" type="ORF">PG993_011704</name>
</gene>
<proteinExistence type="inferred from homology"/>
<evidence type="ECO:0000313" key="9">
    <source>
        <dbReference type="EMBL" id="KAK8023638.1"/>
    </source>
</evidence>
<reference evidence="9 10" key="1">
    <citation type="submission" date="2023-01" db="EMBL/GenBank/DDBJ databases">
        <title>Analysis of 21 Apiospora genomes using comparative genomics revels a genus with tremendous synthesis potential of carbohydrate active enzymes and secondary metabolites.</title>
        <authorList>
            <person name="Sorensen T."/>
        </authorList>
    </citation>
    <scope>NUCLEOTIDE SEQUENCE [LARGE SCALE GENOMIC DNA]</scope>
    <source>
        <strain evidence="9 10">CBS 33761</strain>
    </source>
</reference>
<accession>A0ABR1S0J1</accession>
<feature type="region of interest" description="Disordered" evidence="6">
    <location>
        <begin position="325"/>
        <end position="404"/>
    </location>
</feature>